<dbReference type="InterPro" id="IPR036942">
    <property type="entry name" value="Beta-barrel_TonB_sf"/>
</dbReference>
<accession>A0A919EJU9</accession>
<dbReference type="InterPro" id="IPR012910">
    <property type="entry name" value="Plug_dom"/>
</dbReference>
<keyword evidence="18" id="KW-1185">Reference proteome</keyword>
<reference evidence="17" key="1">
    <citation type="journal article" date="2014" name="Int. J. Syst. Evol. Microbiol.">
        <title>Complete genome sequence of Corynebacterium casei LMG S-19264T (=DSM 44701T), isolated from a smear-ripened cheese.</title>
        <authorList>
            <consortium name="US DOE Joint Genome Institute (JGI-PGF)"/>
            <person name="Walter F."/>
            <person name="Albersmeier A."/>
            <person name="Kalinowski J."/>
            <person name="Ruckert C."/>
        </authorList>
    </citation>
    <scope>NUCLEOTIDE SEQUENCE</scope>
    <source>
        <strain evidence="17">KCTC 42731</strain>
    </source>
</reference>
<dbReference type="InterPro" id="IPR011662">
    <property type="entry name" value="Secretin/TonB_short_N"/>
</dbReference>
<dbReference type="InterPro" id="IPR037066">
    <property type="entry name" value="Plug_dom_sf"/>
</dbReference>
<evidence type="ECO:0000256" key="2">
    <source>
        <dbReference type="ARBA" id="ARBA00009810"/>
    </source>
</evidence>
<comment type="subcellular location">
    <subcellularLocation>
        <location evidence="1 14">Cell outer membrane</location>
        <topology evidence="1 14">Multi-pass membrane protein</topology>
    </subcellularLocation>
</comment>
<name>A0A919EJU9_9GAMM</name>
<dbReference type="SUPFAM" id="SSF56935">
    <property type="entry name" value="Porins"/>
    <property type="match status" value="1"/>
</dbReference>
<keyword evidence="6 14" id="KW-0812">Transmembrane</keyword>
<feature type="domain" description="Secretin/TonB short N-terminal" evidence="16">
    <location>
        <begin position="66"/>
        <end position="116"/>
    </location>
</feature>
<evidence type="ECO:0000256" key="4">
    <source>
        <dbReference type="ARBA" id="ARBA00022452"/>
    </source>
</evidence>
<evidence type="ECO:0000313" key="17">
    <source>
        <dbReference type="EMBL" id="GHF88040.1"/>
    </source>
</evidence>
<dbReference type="Gene3D" id="2.40.170.20">
    <property type="entry name" value="TonB-dependent receptor, beta-barrel domain"/>
    <property type="match status" value="1"/>
</dbReference>
<gene>
    <name evidence="17" type="ORF">GCM10017161_14630</name>
</gene>
<keyword evidence="10 15" id="KW-0798">TonB box</keyword>
<evidence type="ECO:0000256" key="7">
    <source>
        <dbReference type="ARBA" id="ARBA00022729"/>
    </source>
</evidence>
<evidence type="ECO:0000256" key="6">
    <source>
        <dbReference type="ARBA" id="ARBA00022692"/>
    </source>
</evidence>
<keyword evidence="3 14" id="KW-0813">Transport</keyword>
<comment type="similarity">
    <text evidence="2 14 15">Belongs to the TonB-dependent receptor family.</text>
</comment>
<dbReference type="Gene3D" id="3.55.50.30">
    <property type="match status" value="1"/>
</dbReference>
<evidence type="ECO:0000256" key="11">
    <source>
        <dbReference type="ARBA" id="ARBA00023136"/>
    </source>
</evidence>
<dbReference type="RefSeq" id="WP_189768777.1">
    <property type="nucleotide sequence ID" value="NZ_BNCK01000003.1"/>
</dbReference>
<dbReference type="AlphaFoldDB" id="A0A919EJU9"/>
<evidence type="ECO:0000256" key="8">
    <source>
        <dbReference type="ARBA" id="ARBA00023004"/>
    </source>
</evidence>
<sequence>MYLKSQTKLILTPIAFGIVMATMSMPIHADKLSSSYAAKQRQPLTYKISAGSLTEVLTEFAAISGVKLSFKSATLQGLTSAGLTGQYTVEQGFKQLLANTQYRADYTNNGYILVPTNTIALPSVNVLASGLELAEGPVEGYIAKRSSTATKLGAAIEDIPQSINVITADKMEIQGASRITEALAYSPGVNAAPWGDQPQWDWIYIRGFDAYKPGVYLDGLQMRNNGNWGMWQVDAYSLERLEVLKGPSSVMYGVNGPGGVINLVSKRPTTFSQKEIVAEVGNNSHKQLAVDFSGPLDERGEWLYRLTAMTKDSELENTPLDDKRHYFAPSITWSPTKQTHVTVYGQWFDIDSGTDTNEVLLQGSILPNPNGKTKLPLFGGSTDFNGIEQEQWLIGYDAKHQFDNGWTVSQKGRYAKFDMDFRTVYKSGWITKNEDDPQHKDNFRFVKLTGLASKEDVTSKNIDTYISKTFDFSNVKHQILVGVDYQKTEFEVDAAWGATFAPLDVLNPKNKLAFNNVPSNITGLSDVKQTGVYVQDQITIGEHWIVNLATRYDETETNSYQLNGDFVERQKSYGQSSRVGVVYKADNGLAPYISYSESFAPSGTIDPAQLKPFSPERGQQVEAGIRYTPKDDSGRYSFAVFDITRKDYTQWVWDEQPHPEQKGEVNVKGAELEVLLQPTENSNLMASYSWIPKAEVVNSVNEAEIGKQSNAVSEHTLSVWGDYYFDNGIQVGFGARFIGENNGTGEKSPKEVPSYTMVDSSLKYDLAQWSLALNVRNLFDQNELSTCNSKKCYYTSGRRVTLSATYMW</sequence>
<dbReference type="SMART" id="SM00965">
    <property type="entry name" value="STN"/>
    <property type="match status" value="1"/>
</dbReference>
<dbReference type="GO" id="GO:0009279">
    <property type="term" value="C:cell outer membrane"/>
    <property type="evidence" value="ECO:0007669"/>
    <property type="project" value="UniProtKB-SubCell"/>
</dbReference>
<evidence type="ECO:0000313" key="18">
    <source>
        <dbReference type="Proteomes" id="UP000623842"/>
    </source>
</evidence>
<evidence type="ECO:0000256" key="3">
    <source>
        <dbReference type="ARBA" id="ARBA00022448"/>
    </source>
</evidence>
<evidence type="ECO:0000256" key="5">
    <source>
        <dbReference type="ARBA" id="ARBA00022496"/>
    </source>
</evidence>
<evidence type="ECO:0000256" key="13">
    <source>
        <dbReference type="ARBA" id="ARBA00023237"/>
    </source>
</evidence>
<dbReference type="Pfam" id="PF00593">
    <property type="entry name" value="TonB_dep_Rec_b-barrel"/>
    <property type="match status" value="1"/>
</dbReference>
<dbReference type="PANTHER" id="PTHR32552">
    <property type="entry name" value="FERRICHROME IRON RECEPTOR-RELATED"/>
    <property type="match status" value="1"/>
</dbReference>
<evidence type="ECO:0000256" key="14">
    <source>
        <dbReference type="PROSITE-ProRule" id="PRU01360"/>
    </source>
</evidence>
<dbReference type="Proteomes" id="UP000623842">
    <property type="component" value="Unassembled WGS sequence"/>
</dbReference>
<organism evidence="17 18">
    <name type="scientific">Thalassotalea marina</name>
    <dbReference type="NCBI Taxonomy" id="1673741"/>
    <lineage>
        <taxon>Bacteria</taxon>
        <taxon>Pseudomonadati</taxon>
        <taxon>Pseudomonadota</taxon>
        <taxon>Gammaproteobacteria</taxon>
        <taxon>Alteromonadales</taxon>
        <taxon>Colwelliaceae</taxon>
        <taxon>Thalassotalea</taxon>
    </lineage>
</organism>
<evidence type="ECO:0000256" key="1">
    <source>
        <dbReference type="ARBA" id="ARBA00004571"/>
    </source>
</evidence>
<dbReference type="Gene3D" id="2.170.130.10">
    <property type="entry name" value="TonB-dependent receptor, plug domain"/>
    <property type="match status" value="1"/>
</dbReference>
<keyword evidence="7" id="KW-0732">Signal</keyword>
<dbReference type="InterPro" id="IPR000531">
    <property type="entry name" value="Beta-barrel_TonB"/>
</dbReference>
<keyword evidence="12" id="KW-0675">Receptor</keyword>
<keyword evidence="5" id="KW-0410">Iron transport</keyword>
<keyword evidence="11 14" id="KW-0472">Membrane</keyword>
<keyword evidence="13 14" id="KW-0998">Cell outer membrane</keyword>
<dbReference type="GO" id="GO:0038023">
    <property type="term" value="F:signaling receptor activity"/>
    <property type="evidence" value="ECO:0007669"/>
    <property type="project" value="InterPro"/>
</dbReference>
<dbReference type="Pfam" id="PF07715">
    <property type="entry name" value="Plug"/>
    <property type="match status" value="1"/>
</dbReference>
<protein>
    <submittedName>
        <fullName evidence="17">Ligand-gated channel</fullName>
    </submittedName>
</protein>
<dbReference type="GO" id="GO:0015344">
    <property type="term" value="F:siderophore uptake transmembrane transporter activity"/>
    <property type="evidence" value="ECO:0007669"/>
    <property type="project" value="TreeGrafter"/>
</dbReference>
<dbReference type="InterPro" id="IPR010105">
    <property type="entry name" value="TonB_sidphr_rcpt"/>
</dbReference>
<dbReference type="EMBL" id="BNCK01000003">
    <property type="protein sequence ID" value="GHF88040.1"/>
    <property type="molecule type" value="Genomic_DNA"/>
</dbReference>
<proteinExistence type="inferred from homology"/>
<evidence type="ECO:0000256" key="10">
    <source>
        <dbReference type="ARBA" id="ARBA00023077"/>
    </source>
</evidence>
<evidence type="ECO:0000256" key="12">
    <source>
        <dbReference type="ARBA" id="ARBA00023170"/>
    </source>
</evidence>
<comment type="caution">
    <text evidence="17">The sequence shown here is derived from an EMBL/GenBank/DDBJ whole genome shotgun (WGS) entry which is preliminary data.</text>
</comment>
<dbReference type="NCBIfam" id="TIGR01783">
    <property type="entry name" value="TonB-siderophor"/>
    <property type="match status" value="1"/>
</dbReference>
<dbReference type="Pfam" id="PF07660">
    <property type="entry name" value="STN"/>
    <property type="match status" value="1"/>
</dbReference>
<keyword evidence="9" id="KW-0406">Ion transport</keyword>
<dbReference type="CDD" id="cd01347">
    <property type="entry name" value="ligand_gated_channel"/>
    <property type="match status" value="1"/>
</dbReference>
<dbReference type="InterPro" id="IPR039426">
    <property type="entry name" value="TonB-dep_rcpt-like"/>
</dbReference>
<keyword evidence="8" id="KW-0408">Iron</keyword>
<reference evidence="17" key="2">
    <citation type="submission" date="2020-09" db="EMBL/GenBank/DDBJ databases">
        <authorList>
            <person name="Sun Q."/>
            <person name="Kim S."/>
        </authorList>
    </citation>
    <scope>NUCLEOTIDE SEQUENCE</scope>
    <source>
        <strain evidence="17">KCTC 42731</strain>
    </source>
</reference>
<dbReference type="GO" id="GO:0015891">
    <property type="term" value="P:siderophore transport"/>
    <property type="evidence" value="ECO:0007669"/>
    <property type="project" value="InterPro"/>
</dbReference>
<keyword evidence="4 14" id="KW-1134">Transmembrane beta strand</keyword>
<evidence type="ECO:0000259" key="16">
    <source>
        <dbReference type="SMART" id="SM00965"/>
    </source>
</evidence>
<evidence type="ECO:0000256" key="15">
    <source>
        <dbReference type="RuleBase" id="RU003357"/>
    </source>
</evidence>
<dbReference type="PROSITE" id="PS52016">
    <property type="entry name" value="TONB_DEPENDENT_REC_3"/>
    <property type="match status" value="1"/>
</dbReference>
<evidence type="ECO:0000256" key="9">
    <source>
        <dbReference type="ARBA" id="ARBA00023065"/>
    </source>
</evidence>
<dbReference type="FunFam" id="2.170.130.10:FF:000001">
    <property type="entry name" value="Catecholate siderophore TonB-dependent receptor"/>
    <property type="match status" value="1"/>
</dbReference>
<dbReference type="PANTHER" id="PTHR32552:SF68">
    <property type="entry name" value="FERRICHROME OUTER MEMBRANE TRANSPORTER_PHAGE RECEPTOR"/>
    <property type="match status" value="1"/>
</dbReference>